<evidence type="ECO:0000313" key="2">
    <source>
        <dbReference type="EMBL" id="GAA4329460.1"/>
    </source>
</evidence>
<dbReference type="Gene3D" id="1.10.600.10">
    <property type="entry name" value="Farnesyl Diphosphate Synthase"/>
    <property type="match status" value="1"/>
</dbReference>
<dbReference type="SUPFAM" id="SSF48576">
    <property type="entry name" value="Terpenoid synthases"/>
    <property type="match status" value="1"/>
</dbReference>
<gene>
    <name evidence="2" type="ORF">GCM10023086_58600</name>
</gene>
<dbReference type="PANTHER" id="PTHR12001">
    <property type="entry name" value="GERANYLGERANYL PYROPHOSPHATE SYNTHASE"/>
    <property type="match status" value="1"/>
</dbReference>
<keyword evidence="3" id="KW-1185">Reference proteome</keyword>
<reference evidence="3" key="1">
    <citation type="journal article" date="2019" name="Int. J. Syst. Evol. Microbiol.">
        <title>The Global Catalogue of Microorganisms (GCM) 10K type strain sequencing project: providing services to taxonomists for standard genome sequencing and annotation.</title>
        <authorList>
            <consortium name="The Broad Institute Genomics Platform"/>
            <consortium name="The Broad Institute Genome Sequencing Center for Infectious Disease"/>
            <person name="Wu L."/>
            <person name="Ma J."/>
        </authorList>
    </citation>
    <scope>NUCLEOTIDE SEQUENCE [LARGE SCALE GENOMIC DNA]</scope>
    <source>
        <strain evidence="3">JCM 31290</strain>
    </source>
</reference>
<keyword evidence="1 2" id="KW-0808">Transferase</keyword>
<dbReference type="PANTHER" id="PTHR12001:SF86">
    <property type="entry name" value="GERANYLGERANYL DIPHOSPHATE SYNTHASE"/>
    <property type="match status" value="1"/>
</dbReference>
<sequence>MTTTGSTDHTAPTLAARLVQARRDIDPLLREAVGTLPAGRVGDAARYYFGWIDPEGRPTGKMGGGKSIRAALVLDAATALGAEPAAALPAAAAVELIQAFTLLTDDVLDRDRTRHGQPATWTIHTAPTALLAGNALLSLALTLPGLPPGAARLLGHATAVTCEGADADTAFESRTDTTWDQCLTMTRQKAGVFLGATAGVGAQCAAADPSVVDLLVEAFTTAGVAFQCANDMLGVWGDAARTGKPTGSDLAGLKRTLVTVDALAHDSAAGRALATLYATRTPLTPSQTARATELVNATDAGPRALHFINQQIQITLALLDQAVPDPAARRNLEALATLPISYYTAYADERGPRP</sequence>
<dbReference type="RefSeq" id="WP_345664698.1">
    <property type="nucleotide sequence ID" value="NZ_BAABET010000010.1"/>
</dbReference>
<dbReference type="GO" id="GO:0016740">
    <property type="term" value="F:transferase activity"/>
    <property type="evidence" value="ECO:0007669"/>
    <property type="project" value="UniProtKB-KW"/>
</dbReference>
<dbReference type="InterPro" id="IPR008949">
    <property type="entry name" value="Isoprenoid_synthase_dom_sf"/>
</dbReference>
<dbReference type="InterPro" id="IPR000092">
    <property type="entry name" value="Polyprenyl_synt"/>
</dbReference>
<evidence type="ECO:0000313" key="3">
    <source>
        <dbReference type="Proteomes" id="UP001501115"/>
    </source>
</evidence>
<dbReference type="Pfam" id="PF00348">
    <property type="entry name" value="polyprenyl_synt"/>
    <property type="match status" value="1"/>
</dbReference>
<proteinExistence type="inferred from homology"/>
<evidence type="ECO:0000256" key="1">
    <source>
        <dbReference type="RuleBase" id="RU004466"/>
    </source>
</evidence>
<name>A0ABP8GTG1_9ACTN</name>
<protein>
    <submittedName>
        <fullName evidence="2">Family 2 encapsulin nanocompartment cargo protein polyprenyl transferase</fullName>
    </submittedName>
</protein>
<accession>A0ABP8GTG1</accession>
<dbReference type="SFLD" id="SFLDS00005">
    <property type="entry name" value="Isoprenoid_Synthase_Type_I"/>
    <property type="match status" value="1"/>
</dbReference>
<dbReference type="EMBL" id="BAABET010000010">
    <property type="protein sequence ID" value="GAA4329460.1"/>
    <property type="molecule type" value="Genomic_DNA"/>
</dbReference>
<comment type="caution">
    <text evidence="2">The sequence shown here is derived from an EMBL/GenBank/DDBJ whole genome shotgun (WGS) entry which is preliminary data.</text>
</comment>
<organism evidence="2 3">
    <name type="scientific">Streptomyces venetus</name>
    <dbReference type="NCBI Taxonomy" id="1701086"/>
    <lineage>
        <taxon>Bacteria</taxon>
        <taxon>Bacillati</taxon>
        <taxon>Actinomycetota</taxon>
        <taxon>Actinomycetes</taxon>
        <taxon>Kitasatosporales</taxon>
        <taxon>Streptomycetaceae</taxon>
        <taxon>Streptomyces</taxon>
    </lineage>
</organism>
<comment type="similarity">
    <text evidence="1">Belongs to the FPP/GGPP synthase family.</text>
</comment>
<dbReference type="Proteomes" id="UP001501115">
    <property type="component" value="Unassembled WGS sequence"/>
</dbReference>